<dbReference type="Gene3D" id="3.40.710.10">
    <property type="entry name" value="DD-peptidase/beta-lactamase superfamily"/>
    <property type="match status" value="1"/>
</dbReference>
<feature type="signal peptide" evidence="1">
    <location>
        <begin position="1"/>
        <end position="18"/>
    </location>
</feature>
<dbReference type="InterPro" id="IPR012338">
    <property type="entry name" value="Beta-lactam/transpept-like"/>
</dbReference>
<dbReference type="Proteomes" id="UP001204439">
    <property type="component" value="Unassembled WGS sequence"/>
</dbReference>
<evidence type="ECO:0000259" key="2">
    <source>
        <dbReference type="Pfam" id="PF00144"/>
    </source>
</evidence>
<keyword evidence="4" id="KW-1185">Reference proteome</keyword>
<evidence type="ECO:0000256" key="1">
    <source>
        <dbReference type="SAM" id="SignalP"/>
    </source>
</evidence>
<dbReference type="PANTHER" id="PTHR46825:SF9">
    <property type="entry name" value="BETA-LACTAMASE-RELATED DOMAIN-CONTAINING PROTEIN"/>
    <property type="match status" value="1"/>
</dbReference>
<sequence>MSKIILFLLAFIVTSTFGQNKNDLNNSIDSIMDKNAEVLLKNAKAYSVSIGIVKDGKVYTKHYGEIDKGKGNKANDNTYFEIASVTKVMTGYLLAQAVLEKKVKLDDDKRKYLKGDYPNLQYDGKPVSQRFDFL</sequence>
<dbReference type="PANTHER" id="PTHR46825">
    <property type="entry name" value="D-ALANYL-D-ALANINE-CARBOXYPEPTIDASE/ENDOPEPTIDASE AMPH"/>
    <property type="match status" value="1"/>
</dbReference>
<evidence type="ECO:0000313" key="3">
    <source>
        <dbReference type="EMBL" id="MDW8547580.1"/>
    </source>
</evidence>
<feature type="chain" id="PRO_5045568076" evidence="1">
    <location>
        <begin position="19"/>
        <end position="134"/>
    </location>
</feature>
<name>A0ABU4JD31_9FLAO</name>
<gene>
    <name evidence="3" type="ORF">NG800_001570</name>
</gene>
<keyword evidence="3" id="KW-0378">Hydrolase</keyword>
<comment type="caution">
    <text evidence="3">The sequence shown here is derived from an EMBL/GenBank/DDBJ whole genome shotgun (WGS) entry which is preliminary data.</text>
</comment>
<dbReference type="RefSeq" id="WP_063968867.1">
    <property type="nucleotide sequence ID" value="NZ_JAMXLT020000002.1"/>
</dbReference>
<feature type="domain" description="Beta-lactamase-related" evidence="2">
    <location>
        <begin position="33"/>
        <end position="118"/>
    </location>
</feature>
<dbReference type="InterPro" id="IPR050491">
    <property type="entry name" value="AmpC-like"/>
</dbReference>
<dbReference type="SUPFAM" id="SSF56601">
    <property type="entry name" value="beta-lactamase/transpeptidase-like"/>
    <property type="match status" value="1"/>
</dbReference>
<keyword evidence="1" id="KW-0732">Signal</keyword>
<reference evidence="3 4" key="1">
    <citation type="submission" date="2023-11" db="EMBL/GenBank/DDBJ databases">
        <title>First isolation, identification, and characterization of non-pathogenic Epilithonimonas ginsengisoli isolated from diseased farmed rainbow trout (Oncorhynchus mykiss) in Chile.</title>
        <authorList>
            <person name="Miranda C.D."/>
            <person name="Irgang R."/>
            <person name="Concha C."/>
            <person name="Rojas R."/>
            <person name="Avendano R."/>
        </authorList>
    </citation>
    <scope>NUCLEOTIDE SEQUENCE [LARGE SCALE GENOMIC DNA]</scope>
    <source>
        <strain evidence="3 4">FP99</strain>
    </source>
</reference>
<dbReference type="EC" id="3.1.1.103" evidence="3"/>
<dbReference type="EMBL" id="JAMXLT020000002">
    <property type="protein sequence ID" value="MDW8547580.1"/>
    <property type="molecule type" value="Genomic_DNA"/>
</dbReference>
<organism evidence="3 4">
    <name type="scientific">Epilithonimonas ginsengisoli</name>
    <dbReference type="NCBI Taxonomy" id="1245592"/>
    <lineage>
        <taxon>Bacteria</taxon>
        <taxon>Pseudomonadati</taxon>
        <taxon>Bacteroidota</taxon>
        <taxon>Flavobacteriia</taxon>
        <taxon>Flavobacteriales</taxon>
        <taxon>Weeksellaceae</taxon>
        <taxon>Chryseobacterium group</taxon>
        <taxon>Epilithonimonas</taxon>
    </lineage>
</organism>
<dbReference type="InterPro" id="IPR001466">
    <property type="entry name" value="Beta-lactam-related"/>
</dbReference>
<accession>A0ABU4JD31</accession>
<dbReference type="Pfam" id="PF00144">
    <property type="entry name" value="Beta-lactamase"/>
    <property type="match status" value="1"/>
</dbReference>
<proteinExistence type="predicted"/>
<dbReference type="GO" id="GO:0016787">
    <property type="term" value="F:hydrolase activity"/>
    <property type="evidence" value="ECO:0007669"/>
    <property type="project" value="UniProtKB-KW"/>
</dbReference>
<evidence type="ECO:0000313" key="4">
    <source>
        <dbReference type="Proteomes" id="UP001204439"/>
    </source>
</evidence>
<protein>
    <submittedName>
        <fullName evidence="3">Serine hydrolase domain-containing protein</fullName>
        <ecNumber evidence="3">3.1.1.103</ecNumber>
    </submittedName>
</protein>